<sequence>MQGHSPRRISKRQLIGAVAGTVVLFSFAWSSISAPTESHSVLDALARPTFNEIRTYERNLPQSPRFTSNGTDLPRYLFFPKALWGSGWNNVFQEQLLNSHLAYLSQRAYVFPPFTPQDHPPFPDTLPDGKRSLLEIPMNALVSGPTGGGPLSDDGSDSIMRRAIPQESWDIVCPWWKTVDVTVDDIMREMRLDGTSDAVDVMGKFAEKLLKMSAPCVRIQGGSVFDQLFIGSSRILSLWPSYGHSPILQNFAWSPLVTAAMFWNFHLLSNDKPPKYLLPRGRRPHKFESFPPLHNSEPPIAGLLGIHVRRGDFEGHCVNLVNGGADYNAWSALGTPGLPNRPSHPASFDSVWVALPNYLDIPAGQSRRDAAYDHCWPAPEAIVARANEVRDSAEGRGLGRIYISTNGDPSWVTDLARLLAIDGWEVSSSLDMELTLEETAVSQAVDMGILTAAQVFIGMGFSSLTSNVVQIRLAGGRRPDTIYFW</sequence>
<reference evidence="1" key="1">
    <citation type="submission" date="2020-05" db="EMBL/GenBank/DDBJ databases">
        <title>Mycena genomes resolve the evolution of fungal bioluminescence.</title>
        <authorList>
            <person name="Tsai I.J."/>
        </authorList>
    </citation>
    <scope>NUCLEOTIDE SEQUENCE</scope>
    <source>
        <strain evidence="1">160909Yilan</strain>
    </source>
</reference>
<name>A0A8H6YWX2_9AGAR</name>
<dbReference type="CDD" id="cd11296">
    <property type="entry name" value="O-FucT_like"/>
    <property type="match status" value="1"/>
</dbReference>
<protein>
    <submittedName>
        <fullName evidence="1">SH3 and PX-domain-containing 3</fullName>
    </submittedName>
</protein>
<gene>
    <name evidence="1" type="ORF">MSAN_00857800</name>
</gene>
<dbReference type="EMBL" id="JACAZH010000005">
    <property type="protein sequence ID" value="KAF7367928.1"/>
    <property type="molecule type" value="Genomic_DNA"/>
</dbReference>
<accession>A0A8H6YWX2</accession>
<dbReference type="Proteomes" id="UP000623467">
    <property type="component" value="Unassembled WGS sequence"/>
</dbReference>
<dbReference type="OrthoDB" id="2559662at2759"/>
<organism evidence="1 2">
    <name type="scientific">Mycena sanguinolenta</name>
    <dbReference type="NCBI Taxonomy" id="230812"/>
    <lineage>
        <taxon>Eukaryota</taxon>
        <taxon>Fungi</taxon>
        <taxon>Dikarya</taxon>
        <taxon>Basidiomycota</taxon>
        <taxon>Agaricomycotina</taxon>
        <taxon>Agaricomycetes</taxon>
        <taxon>Agaricomycetidae</taxon>
        <taxon>Agaricales</taxon>
        <taxon>Marasmiineae</taxon>
        <taxon>Mycenaceae</taxon>
        <taxon>Mycena</taxon>
    </lineage>
</organism>
<dbReference type="AlphaFoldDB" id="A0A8H6YWX2"/>
<dbReference type="Gene3D" id="3.40.50.11350">
    <property type="match status" value="1"/>
</dbReference>
<keyword evidence="2" id="KW-1185">Reference proteome</keyword>
<comment type="caution">
    <text evidence="1">The sequence shown here is derived from an EMBL/GenBank/DDBJ whole genome shotgun (WGS) entry which is preliminary data.</text>
</comment>
<evidence type="ECO:0000313" key="2">
    <source>
        <dbReference type="Proteomes" id="UP000623467"/>
    </source>
</evidence>
<proteinExistence type="predicted"/>
<evidence type="ECO:0000313" key="1">
    <source>
        <dbReference type="EMBL" id="KAF7367928.1"/>
    </source>
</evidence>